<dbReference type="SUPFAM" id="SSF48498">
    <property type="entry name" value="Tetracyclin repressor-like, C-terminal domain"/>
    <property type="match status" value="1"/>
</dbReference>
<evidence type="ECO:0000259" key="3">
    <source>
        <dbReference type="PROSITE" id="PS50977"/>
    </source>
</evidence>
<dbReference type="AlphaFoldDB" id="A0A939BWX5"/>
<comment type="caution">
    <text evidence="4">The sequence shown here is derived from an EMBL/GenBank/DDBJ whole genome shotgun (WGS) entry which is preliminary data.</text>
</comment>
<keyword evidence="1 2" id="KW-0238">DNA-binding</keyword>
<keyword evidence="5" id="KW-1185">Reference proteome</keyword>
<sequence length="203" mass="22106">MSRVDRAPRRRLDPDQRRAAILAAAEVAFRDQPYEQVALAEVARAAGGSEALLYRYFPTKGELYAALVRRTIAEIHTRQQDALTALPDGVPVRDRVRALVVVVLDMVAAHPQAFAASMLASHRDPEPAAAVRREARRADVDRLRDLLASSTTRRHVFALEGWFGLLDAACLHWAGLGCPADDREPLIAAALGALEGALGDWAA</sequence>
<name>A0A939BWX5_9ACTN</name>
<reference evidence="4" key="1">
    <citation type="submission" date="2021-01" db="EMBL/GenBank/DDBJ databases">
        <title>YIM 132084 draft genome.</title>
        <authorList>
            <person name="An D."/>
        </authorList>
    </citation>
    <scope>NUCLEOTIDE SEQUENCE</scope>
    <source>
        <strain evidence="4">YIM 132084</strain>
    </source>
</reference>
<dbReference type="GO" id="GO:0000976">
    <property type="term" value="F:transcription cis-regulatory region binding"/>
    <property type="evidence" value="ECO:0007669"/>
    <property type="project" value="TreeGrafter"/>
</dbReference>
<dbReference type="SUPFAM" id="SSF46689">
    <property type="entry name" value="Homeodomain-like"/>
    <property type="match status" value="1"/>
</dbReference>
<dbReference type="InterPro" id="IPR050109">
    <property type="entry name" value="HTH-type_TetR-like_transc_reg"/>
</dbReference>
<dbReference type="GO" id="GO:0003700">
    <property type="term" value="F:DNA-binding transcription factor activity"/>
    <property type="evidence" value="ECO:0007669"/>
    <property type="project" value="TreeGrafter"/>
</dbReference>
<dbReference type="InterPro" id="IPR009057">
    <property type="entry name" value="Homeodomain-like_sf"/>
</dbReference>
<evidence type="ECO:0000256" key="2">
    <source>
        <dbReference type="PROSITE-ProRule" id="PRU00335"/>
    </source>
</evidence>
<proteinExistence type="predicted"/>
<feature type="DNA-binding region" description="H-T-H motif" evidence="2">
    <location>
        <begin position="38"/>
        <end position="57"/>
    </location>
</feature>
<gene>
    <name evidence="4" type="ORF">JL106_11870</name>
</gene>
<dbReference type="Proteomes" id="UP000663792">
    <property type="component" value="Unassembled WGS sequence"/>
</dbReference>
<feature type="domain" description="HTH tetR-type" evidence="3">
    <location>
        <begin position="15"/>
        <end position="75"/>
    </location>
</feature>
<dbReference type="PANTHER" id="PTHR30055:SF174">
    <property type="entry name" value="TRANSCRIPTIONAL REGULATORY PROTEIN (PROBABLY TETR-FAMILY)-RELATED"/>
    <property type="match status" value="1"/>
</dbReference>
<dbReference type="InterPro" id="IPR036271">
    <property type="entry name" value="Tet_transcr_reg_TetR-rel_C_sf"/>
</dbReference>
<accession>A0A939BWX5</accession>
<dbReference type="PANTHER" id="PTHR30055">
    <property type="entry name" value="HTH-TYPE TRANSCRIPTIONAL REGULATOR RUTR"/>
    <property type="match status" value="1"/>
</dbReference>
<protein>
    <submittedName>
        <fullName evidence="4">TetR/AcrR family transcriptional regulator</fullName>
    </submittedName>
</protein>
<evidence type="ECO:0000313" key="5">
    <source>
        <dbReference type="Proteomes" id="UP000663792"/>
    </source>
</evidence>
<dbReference type="EMBL" id="JAERWK010000015">
    <property type="protein sequence ID" value="MBM9467978.1"/>
    <property type="molecule type" value="Genomic_DNA"/>
</dbReference>
<dbReference type="PROSITE" id="PS50977">
    <property type="entry name" value="HTH_TETR_2"/>
    <property type="match status" value="1"/>
</dbReference>
<evidence type="ECO:0000256" key="1">
    <source>
        <dbReference type="ARBA" id="ARBA00023125"/>
    </source>
</evidence>
<dbReference type="RefSeq" id="WP_205260933.1">
    <property type="nucleotide sequence ID" value="NZ_JAERWK010000015.1"/>
</dbReference>
<dbReference type="Gene3D" id="1.10.357.10">
    <property type="entry name" value="Tetracycline Repressor, domain 2"/>
    <property type="match status" value="1"/>
</dbReference>
<dbReference type="PRINTS" id="PR00455">
    <property type="entry name" value="HTHTETR"/>
</dbReference>
<dbReference type="Pfam" id="PF00440">
    <property type="entry name" value="TetR_N"/>
    <property type="match status" value="1"/>
</dbReference>
<organism evidence="4 5">
    <name type="scientific">Nakamurella leprariae</name>
    <dbReference type="NCBI Taxonomy" id="2803911"/>
    <lineage>
        <taxon>Bacteria</taxon>
        <taxon>Bacillati</taxon>
        <taxon>Actinomycetota</taxon>
        <taxon>Actinomycetes</taxon>
        <taxon>Nakamurellales</taxon>
        <taxon>Nakamurellaceae</taxon>
        <taxon>Nakamurella</taxon>
    </lineage>
</organism>
<dbReference type="InterPro" id="IPR001647">
    <property type="entry name" value="HTH_TetR"/>
</dbReference>
<evidence type="ECO:0000313" key="4">
    <source>
        <dbReference type="EMBL" id="MBM9467978.1"/>
    </source>
</evidence>